<keyword evidence="1" id="KW-0472">Membrane</keyword>
<evidence type="ECO:0000313" key="2">
    <source>
        <dbReference type="EMBL" id="JAH98026.1"/>
    </source>
</evidence>
<sequence>MSSTRQLFALKRYPGTFSLCVHTLDSILLRLRVPTFHLVTKRLVVFISFWFCFSISAFLNFSSINPYFRQCML</sequence>
<keyword evidence="1" id="KW-0812">Transmembrane</keyword>
<dbReference type="EMBL" id="GBXM01010551">
    <property type="protein sequence ID" value="JAH98026.1"/>
    <property type="molecule type" value="Transcribed_RNA"/>
</dbReference>
<reference evidence="2" key="2">
    <citation type="journal article" date="2015" name="Fish Shellfish Immunol.">
        <title>Early steps in the European eel (Anguilla anguilla)-Vibrio vulnificus interaction in the gills: Role of the RtxA13 toxin.</title>
        <authorList>
            <person name="Callol A."/>
            <person name="Pajuelo D."/>
            <person name="Ebbesson L."/>
            <person name="Teles M."/>
            <person name="MacKenzie S."/>
            <person name="Amaro C."/>
        </authorList>
    </citation>
    <scope>NUCLEOTIDE SEQUENCE</scope>
</reference>
<proteinExistence type="predicted"/>
<accession>A0A0E9X6E0</accession>
<feature type="transmembrane region" description="Helical" evidence="1">
    <location>
        <begin position="43"/>
        <end position="64"/>
    </location>
</feature>
<name>A0A0E9X6E0_ANGAN</name>
<keyword evidence="1" id="KW-1133">Transmembrane helix</keyword>
<protein>
    <submittedName>
        <fullName evidence="2">Uncharacterized protein</fullName>
    </submittedName>
</protein>
<evidence type="ECO:0000256" key="1">
    <source>
        <dbReference type="SAM" id="Phobius"/>
    </source>
</evidence>
<dbReference type="AlphaFoldDB" id="A0A0E9X6E0"/>
<reference evidence="2" key="1">
    <citation type="submission" date="2014-11" db="EMBL/GenBank/DDBJ databases">
        <authorList>
            <person name="Amaro Gonzalez C."/>
        </authorList>
    </citation>
    <scope>NUCLEOTIDE SEQUENCE</scope>
</reference>
<organism evidence="2">
    <name type="scientific">Anguilla anguilla</name>
    <name type="common">European freshwater eel</name>
    <name type="synonym">Muraena anguilla</name>
    <dbReference type="NCBI Taxonomy" id="7936"/>
    <lineage>
        <taxon>Eukaryota</taxon>
        <taxon>Metazoa</taxon>
        <taxon>Chordata</taxon>
        <taxon>Craniata</taxon>
        <taxon>Vertebrata</taxon>
        <taxon>Euteleostomi</taxon>
        <taxon>Actinopterygii</taxon>
        <taxon>Neopterygii</taxon>
        <taxon>Teleostei</taxon>
        <taxon>Anguilliformes</taxon>
        <taxon>Anguillidae</taxon>
        <taxon>Anguilla</taxon>
    </lineage>
</organism>